<feature type="compositionally biased region" description="Basic and acidic residues" evidence="2">
    <location>
        <begin position="107"/>
        <end position="117"/>
    </location>
</feature>
<evidence type="ECO:0000256" key="2">
    <source>
        <dbReference type="SAM" id="MobiDB-lite"/>
    </source>
</evidence>
<feature type="compositionally biased region" description="Acidic residues" evidence="2">
    <location>
        <begin position="131"/>
        <end position="142"/>
    </location>
</feature>
<dbReference type="AlphaFoldDB" id="A0A8J5YUT3"/>
<organism evidence="3 4">
    <name type="scientific">Gossypium anomalum</name>
    <dbReference type="NCBI Taxonomy" id="47600"/>
    <lineage>
        <taxon>Eukaryota</taxon>
        <taxon>Viridiplantae</taxon>
        <taxon>Streptophyta</taxon>
        <taxon>Embryophyta</taxon>
        <taxon>Tracheophyta</taxon>
        <taxon>Spermatophyta</taxon>
        <taxon>Magnoliopsida</taxon>
        <taxon>eudicotyledons</taxon>
        <taxon>Gunneridae</taxon>
        <taxon>Pentapetalae</taxon>
        <taxon>rosids</taxon>
        <taxon>malvids</taxon>
        <taxon>Malvales</taxon>
        <taxon>Malvaceae</taxon>
        <taxon>Malvoideae</taxon>
        <taxon>Gossypium</taxon>
    </lineage>
</organism>
<keyword evidence="1" id="KW-0175">Coiled coil</keyword>
<feature type="region of interest" description="Disordered" evidence="2">
    <location>
        <begin position="103"/>
        <end position="174"/>
    </location>
</feature>
<feature type="compositionally biased region" description="Polar residues" evidence="2">
    <location>
        <begin position="1"/>
        <end position="17"/>
    </location>
</feature>
<dbReference type="OrthoDB" id="1000529at2759"/>
<gene>
    <name evidence="3" type="ORF">CXB51_017470</name>
</gene>
<protein>
    <submittedName>
        <fullName evidence="3">Uncharacterized protein</fullName>
    </submittedName>
</protein>
<evidence type="ECO:0000313" key="4">
    <source>
        <dbReference type="Proteomes" id="UP000701853"/>
    </source>
</evidence>
<evidence type="ECO:0000256" key="1">
    <source>
        <dbReference type="SAM" id="Coils"/>
    </source>
</evidence>
<dbReference type="EMBL" id="JAHUZN010000007">
    <property type="protein sequence ID" value="KAG8489392.1"/>
    <property type="molecule type" value="Genomic_DNA"/>
</dbReference>
<reference evidence="3 4" key="1">
    <citation type="journal article" date="2021" name="bioRxiv">
        <title>The Gossypium anomalum genome as a resource for cotton improvement and evolutionary analysis of hybrid incompatibility.</title>
        <authorList>
            <person name="Grover C.E."/>
            <person name="Yuan D."/>
            <person name="Arick M.A."/>
            <person name="Miller E.R."/>
            <person name="Hu G."/>
            <person name="Peterson D.G."/>
            <person name="Wendel J.F."/>
            <person name="Udall J.A."/>
        </authorList>
    </citation>
    <scope>NUCLEOTIDE SEQUENCE [LARGE SCALE GENOMIC DNA]</scope>
    <source>
        <strain evidence="3">JFW-Udall</strain>
        <tissue evidence="3">Leaf</tissue>
    </source>
</reference>
<dbReference type="Proteomes" id="UP000701853">
    <property type="component" value="Chromosome 7"/>
</dbReference>
<evidence type="ECO:0000313" key="3">
    <source>
        <dbReference type="EMBL" id="KAG8489392.1"/>
    </source>
</evidence>
<feature type="region of interest" description="Disordered" evidence="2">
    <location>
        <begin position="1"/>
        <end position="27"/>
    </location>
</feature>
<feature type="compositionally biased region" description="Pro residues" evidence="2">
    <location>
        <begin position="155"/>
        <end position="168"/>
    </location>
</feature>
<feature type="coiled-coil region" evidence="1">
    <location>
        <begin position="29"/>
        <end position="74"/>
    </location>
</feature>
<sequence length="187" mass="21140">MNFSYAQNQRSNQSYQPRTPLPQPYQLPKSSLESLVERLAQSQENFEDRTESHLQEIDKQISQLAKTVGRLESQGKLPSKIEANPWENVSAITLRSGTIVEQQMTPIREKNDAETSKNNKAIVKKSTSTEEANDANPQEENEATTRRKIKNPISKPAPSPYATQPPFPSGFIKKDKQAVEKEILDVF</sequence>
<accession>A0A8J5YUT3</accession>
<comment type="caution">
    <text evidence="3">The sequence shown here is derived from an EMBL/GenBank/DDBJ whole genome shotgun (WGS) entry which is preliminary data.</text>
</comment>
<name>A0A8J5YUT3_9ROSI</name>
<proteinExistence type="predicted"/>
<keyword evidence="4" id="KW-1185">Reference proteome</keyword>